<feature type="domain" description="EamA" evidence="6">
    <location>
        <begin position="4"/>
        <end position="137"/>
    </location>
</feature>
<dbReference type="SUPFAM" id="SSF103481">
    <property type="entry name" value="Multidrug resistance efflux transporter EmrE"/>
    <property type="match status" value="2"/>
</dbReference>
<dbReference type="AlphaFoldDB" id="A0A6L3Y3X2"/>
<evidence type="ECO:0000313" key="8">
    <source>
        <dbReference type="Proteomes" id="UP000481643"/>
    </source>
</evidence>
<feature type="domain" description="EamA" evidence="6">
    <location>
        <begin position="149"/>
        <end position="284"/>
    </location>
</feature>
<accession>A0A6L3Y3X2</accession>
<dbReference type="InterPro" id="IPR050638">
    <property type="entry name" value="AA-Vitamin_Transporters"/>
</dbReference>
<gene>
    <name evidence="7" type="ORF">F9L08_28600</name>
</gene>
<evidence type="ECO:0000313" key="7">
    <source>
        <dbReference type="EMBL" id="KAB2674387.1"/>
    </source>
</evidence>
<comment type="similarity">
    <text evidence="2">Belongs to the EamA transporter family.</text>
</comment>
<organism evidence="7 8">
    <name type="scientific">Brucella tritici</name>
    <dbReference type="NCBI Taxonomy" id="94626"/>
    <lineage>
        <taxon>Bacteria</taxon>
        <taxon>Pseudomonadati</taxon>
        <taxon>Pseudomonadota</taxon>
        <taxon>Alphaproteobacteria</taxon>
        <taxon>Hyphomicrobiales</taxon>
        <taxon>Brucellaceae</taxon>
        <taxon>Brucella/Ochrobactrum group</taxon>
        <taxon>Brucella</taxon>
    </lineage>
</organism>
<protein>
    <submittedName>
        <fullName evidence="7">DMT family transporter</fullName>
    </submittedName>
</protein>
<evidence type="ECO:0000256" key="5">
    <source>
        <dbReference type="ARBA" id="ARBA00023136"/>
    </source>
</evidence>
<comment type="caution">
    <text evidence="7">The sequence shown here is derived from an EMBL/GenBank/DDBJ whole genome shotgun (WGS) entry which is preliminary data.</text>
</comment>
<dbReference type="PANTHER" id="PTHR32322:SF2">
    <property type="entry name" value="EAMA DOMAIN-CONTAINING PROTEIN"/>
    <property type="match status" value="1"/>
</dbReference>
<keyword evidence="3" id="KW-0812">Transmembrane</keyword>
<dbReference type="Proteomes" id="UP000481643">
    <property type="component" value="Unassembled WGS sequence"/>
</dbReference>
<comment type="subcellular location">
    <subcellularLocation>
        <location evidence="1">Membrane</location>
        <topology evidence="1">Multi-pass membrane protein</topology>
    </subcellularLocation>
</comment>
<evidence type="ECO:0000256" key="3">
    <source>
        <dbReference type="ARBA" id="ARBA00022692"/>
    </source>
</evidence>
<dbReference type="RefSeq" id="WP_151558375.1">
    <property type="nucleotide sequence ID" value="NZ_WBVX01000066.1"/>
</dbReference>
<dbReference type="EMBL" id="WBVX01000066">
    <property type="protein sequence ID" value="KAB2674387.1"/>
    <property type="molecule type" value="Genomic_DNA"/>
</dbReference>
<dbReference type="Pfam" id="PF00892">
    <property type="entry name" value="EamA"/>
    <property type="match status" value="2"/>
</dbReference>
<sequence>MKKLAYLAFLFLGIVWGTNFIFVQWAAAYITTGQIVLLRALFGVVPVFLYALLSGALSFSHLRHLHHFVVMSLLATTVYYLAFARGTVLLPSSVAGMLSGAIPLFTFISAWLFLREEPLNRKQGLGVIIGFLGVLTIARPWTATIFDISGVLYMIAGSFSVGVSFVYAKKFVAPLKLPTAALTTYQIGIAAITLAVLTDTAGIRAVFSDNRAWIGLVFGLGLCGTGLAYVAYYFIVEKLGAVTAASVTYLPPLVAIMIGLLVGEQLDGFDIAAIVLILTGVAVLQLATLRHKTVASRNKRDTVQVNIDDPKGKSCTATG</sequence>
<dbReference type="InterPro" id="IPR037185">
    <property type="entry name" value="EmrE-like"/>
</dbReference>
<evidence type="ECO:0000256" key="2">
    <source>
        <dbReference type="ARBA" id="ARBA00007362"/>
    </source>
</evidence>
<name>A0A6L3Y3X2_9HYPH</name>
<dbReference type="InterPro" id="IPR000620">
    <property type="entry name" value="EamA_dom"/>
</dbReference>
<evidence type="ECO:0000259" key="6">
    <source>
        <dbReference type="Pfam" id="PF00892"/>
    </source>
</evidence>
<keyword evidence="5" id="KW-0472">Membrane</keyword>
<proteinExistence type="inferred from homology"/>
<reference evidence="7 8" key="1">
    <citation type="submission" date="2019-09" db="EMBL/GenBank/DDBJ databases">
        <title>Taxonomic organization of the family Brucellaceae based on a phylogenomic approach.</title>
        <authorList>
            <person name="Leclercq S."/>
            <person name="Cloeckaert A."/>
            <person name="Zygmunt M.S."/>
        </authorList>
    </citation>
    <scope>NUCLEOTIDE SEQUENCE [LARGE SCALE GENOMIC DNA]</scope>
    <source>
        <strain evidence="7 8">WS1830</strain>
    </source>
</reference>
<evidence type="ECO:0000256" key="1">
    <source>
        <dbReference type="ARBA" id="ARBA00004141"/>
    </source>
</evidence>
<evidence type="ECO:0000256" key="4">
    <source>
        <dbReference type="ARBA" id="ARBA00022989"/>
    </source>
</evidence>
<keyword evidence="4" id="KW-1133">Transmembrane helix</keyword>
<dbReference type="GO" id="GO:0016020">
    <property type="term" value="C:membrane"/>
    <property type="evidence" value="ECO:0007669"/>
    <property type="project" value="UniProtKB-SubCell"/>
</dbReference>
<dbReference type="PANTHER" id="PTHR32322">
    <property type="entry name" value="INNER MEMBRANE TRANSPORTER"/>
    <property type="match status" value="1"/>
</dbReference>